<feature type="region of interest" description="Disordered" evidence="1">
    <location>
        <begin position="1078"/>
        <end position="1121"/>
    </location>
</feature>
<feature type="compositionally biased region" description="Low complexity" evidence="1">
    <location>
        <begin position="1088"/>
        <end position="1101"/>
    </location>
</feature>
<feature type="region of interest" description="Disordered" evidence="1">
    <location>
        <begin position="459"/>
        <end position="490"/>
    </location>
</feature>
<comment type="caution">
    <text evidence="2">The sequence shown here is derived from an EMBL/GenBank/DDBJ whole genome shotgun (WGS) entry which is preliminary data.</text>
</comment>
<feature type="compositionally biased region" description="Polar residues" evidence="1">
    <location>
        <begin position="641"/>
        <end position="650"/>
    </location>
</feature>
<feature type="compositionally biased region" description="Pro residues" evidence="1">
    <location>
        <begin position="480"/>
        <end position="490"/>
    </location>
</feature>
<sequence>MGRSQLDVDIENANNIRMDPCFDTITGGIGRLRADSVSLSLQRLIGKKEINNLNNIGGAASKFQAASLAHQGSPRRGGPFGGCIWWFRRNGGLDANGNNRGAGWPTKQQSFAISTASSTSSPSSRRLRITRSSSIRYRSGSDSDSGEDERPVRQALALTLRSFRSYVAGWGSLARLRILGGRRIVMLDGQACSLRTHLRANKPKRSALRFPVPPPASSPDSTGTHDALPASSPPDSSITLPTLVPSKKKLRFASDVRGSSHDSFRSETGSVAGSEETVSKRNPLEQRIETNNGSDGDGSGSSSGGLGGAEQNLYVRDRIQVDSFEISPMQCAAAAAADNDDDDDRACESTAASETSPARSATYAAATAASAAGLSGGTGMAAVAAVNGWTSSSITDLQRTNAAAAAPPTPSSGSLSHAGGTACAAVRQISRKPMIRSPQGCSRVHPQSDALANSISAAAAAPVEGGSQQPEAADAAAVLEPPPPLSTPPTPLEATRECGHVGSGALAPAGSRTSSFLSRLLLGPRDAGATVMSSRIVQQRHPVAISSGGGGGSELEGNGGVLIDDNVAAGNTVAAGGGVGAKHPPPLSPPPPPPPGKHMSARILRKTQTVADRLLERSSPHVSNGVDGGGDGGGDGDENFIQVQRASSYTAPGMITDDRTYSRPLPPRSVVYGGGSGGNGSSALLGLITAAADAAASQLEIWSPSQAPPRRQFLAGPPHVRGLPYRHQESLQHMQQNRLRLRLTLRPAVGEEIEPNDDEPVVDVAGQEMPQGQLTLRDQSRGVGPGEGEGEGKSNAAPKWGITSVRPVGDDVGDEESFDGGGADVSRRNSRSLRGRWTVTATESGHHAGGDGSGGGGGDDGDGDDPDVANTDELPQRLGRGNSLPQVAVHGGGPPDNSACAVDIVANDLSFTVPHAVQEVQDSTAARGRGQPHLNKQVSDRAGQRSDTAMAVKTAAAAAARSRQIRVAPFTAAPELIKLVPSVSAPVPRSAPTSALTSAPAVSTPPNSRIRSLISNRSGSSRWRQQQQQQQQGQAPPFEPIYRSAASFSSTNAASATLPTGANTVTNKDRTSSIAGSEISAAQPPNLAAISSPSQQSSEQPSPSPPVPAAAVGTTAAKPPTKLRIRSSMLSSSNLLHTCETSDELDDDEDCGGGGRFGGGGVVKPPTPLVLETLDLDLEEQLRPMSGIISGGGGGGAAAASHFRVPMTPQATLRPSASSRSRSSIYSRNGDCSVMVTSPSLPGPSAGEFVLSPLNTPTKDGL</sequence>
<feature type="region of interest" description="Disordered" evidence="1">
    <location>
        <begin position="985"/>
        <end position="1037"/>
    </location>
</feature>
<feature type="compositionally biased region" description="Low complexity" evidence="1">
    <location>
        <begin position="110"/>
        <end position="143"/>
    </location>
</feature>
<dbReference type="Proteomes" id="UP001165090">
    <property type="component" value="Unassembled WGS sequence"/>
</dbReference>
<feature type="compositionally biased region" description="Gly residues" evidence="1">
    <location>
        <begin position="295"/>
        <end position="308"/>
    </location>
</feature>
<feature type="region of interest" description="Disordered" evidence="1">
    <location>
        <begin position="335"/>
        <end position="358"/>
    </location>
</feature>
<feature type="region of interest" description="Disordered" evidence="1">
    <location>
        <begin position="97"/>
        <end position="151"/>
    </location>
</feature>
<feature type="compositionally biased region" description="Low complexity" evidence="1">
    <location>
        <begin position="985"/>
        <end position="1034"/>
    </location>
</feature>
<feature type="compositionally biased region" description="Low complexity" evidence="1">
    <location>
        <begin position="226"/>
        <end position="237"/>
    </location>
</feature>
<feature type="region of interest" description="Disordered" evidence="1">
    <location>
        <begin position="1236"/>
        <end position="1262"/>
    </location>
</feature>
<feature type="region of interest" description="Disordered" evidence="1">
    <location>
        <begin position="617"/>
        <end position="674"/>
    </location>
</feature>
<feature type="region of interest" description="Disordered" evidence="1">
    <location>
        <begin position="203"/>
        <end position="309"/>
    </location>
</feature>
<proteinExistence type="predicted"/>
<gene>
    <name evidence="2" type="ORF">VaNZ11_015747</name>
</gene>
<feature type="region of interest" description="Disordered" evidence="1">
    <location>
        <begin position="769"/>
        <end position="900"/>
    </location>
</feature>
<organism evidence="2 3">
    <name type="scientific">Volvox africanus</name>
    <dbReference type="NCBI Taxonomy" id="51714"/>
    <lineage>
        <taxon>Eukaryota</taxon>
        <taxon>Viridiplantae</taxon>
        <taxon>Chlorophyta</taxon>
        <taxon>core chlorophytes</taxon>
        <taxon>Chlorophyceae</taxon>
        <taxon>CS clade</taxon>
        <taxon>Chlamydomonadales</taxon>
        <taxon>Volvocaceae</taxon>
        <taxon>Volvox</taxon>
    </lineage>
</organism>
<feature type="region of interest" description="Disordered" evidence="1">
    <location>
        <begin position="575"/>
        <end position="599"/>
    </location>
</feature>
<evidence type="ECO:0000313" key="2">
    <source>
        <dbReference type="EMBL" id="GLI70723.1"/>
    </source>
</evidence>
<dbReference type="EMBL" id="BSDZ01000094">
    <property type="protein sequence ID" value="GLI70723.1"/>
    <property type="molecule type" value="Genomic_DNA"/>
</dbReference>
<feature type="compositionally biased region" description="Polar residues" evidence="1">
    <location>
        <begin position="1253"/>
        <end position="1262"/>
    </location>
</feature>
<name>A0ABQ5SMR7_9CHLO</name>
<feature type="region of interest" description="Disordered" evidence="1">
    <location>
        <begin position="920"/>
        <end position="947"/>
    </location>
</feature>
<reference evidence="2 3" key="1">
    <citation type="journal article" date="2023" name="IScience">
        <title>Expanded male sex-determining region conserved during the evolution of homothallism in the green alga Volvox.</title>
        <authorList>
            <person name="Yamamoto K."/>
            <person name="Matsuzaki R."/>
            <person name="Mahakham W."/>
            <person name="Heman W."/>
            <person name="Sekimoto H."/>
            <person name="Kawachi M."/>
            <person name="Minakuchi Y."/>
            <person name="Toyoda A."/>
            <person name="Nozaki H."/>
        </authorList>
    </citation>
    <scope>NUCLEOTIDE SEQUENCE [LARGE SCALE GENOMIC DNA]</scope>
    <source>
        <strain evidence="2 3">NIES-4468</strain>
    </source>
</reference>
<evidence type="ECO:0000313" key="3">
    <source>
        <dbReference type="Proteomes" id="UP001165090"/>
    </source>
</evidence>
<feature type="compositionally biased region" description="Basic and acidic residues" evidence="1">
    <location>
        <begin position="252"/>
        <end position="265"/>
    </location>
</feature>
<evidence type="ECO:0000256" key="1">
    <source>
        <dbReference type="SAM" id="MobiDB-lite"/>
    </source>
</evidence>
<keyword evidence="3" id="KW-1185">Reference proteome</keyword>
<feature type="compositionally biased region" description="Low complexity" evidence="1">
    <location>
        <begin position="1109"/>
        <end position="1120"/>
    </location>
</feature>
<protein>
    <submittedName>
        <fullName evidence="2">Uncharacterized protein</fullName>
    </submittedName>
</protein>
<accession>A0ABQ5SMR7</accession>
<feature type="compositionally biased region" description="Basic and acidic residues" evidence="1">
    <location>
        <begin position="277"/>
        <end position="288"/>
    </location>
</feature>
<feature type="compositionally biased region" description="Pro residues" evidence="1">
    <location>
        <begin position="583"/>
        <end position="596"/>
    </location>
</feature>